<keyword evidence="2" id="KW-1185">Reference proteome</keyword>
<proteinExistence type="predicted"/>
<reference evidence="1 2" key="1">
    <citation type="submission" date="2023-09" db="EMBL/GenBank/DDBJ databases">
        <authorList>
            <person name="Wang M."/>
        </authorList>
    </citation>
    <scope>NUCLEOTIDE SEQUENCE [LARGE SCALE GENOMIC DNA]</scope>
    <source>
        <strain evidence="1">GT-2023</strain>
        <tissue evidence="1">Liver</tissue>
    </source>
</reference>
<evidence type="ECO:0000313" key="2">
    <source>
        <dbReference type="Proteomes" id="UP001558613"/>
    </source>
</evidence>
<comment type="caution">
    <text evidence="1">The sequence shown here is derived from an EMBL/GenBank/DDBJ whole genome shotgun (WGS) entry which is preliminary data.</text>
</comment>
<gene>
    <name evidence="1" type="ORF">QQF64_023835</name>
</gene>
<dbReference type="Proteomes" id="UP001558613">
    <property type="component" value="Unassembled WGS sequence"/>
</dbReference>
<organism evidence="1 2">
    <name type="scientific">Cirrhinus molitorella</name>
    <name type="common">mud carp</name>
    <dbReference type="NCBI Taxonomy" id="172907"/>
    <lineage>
        <taxon>Eukaryota</taxon>
        <taxon>Metazoa</taxon>
        <taxon>Chordata</taxon>
        <taxon>Craniata</taxon>
        <taxon>Vertebrata</taxon>
        <taxon>Euteleostomi</taxon>
        <taxon>Actinopterygii</taxon>
        <taxon>Neopterygii</taxon>
        <taxon>Teleostei</taxon>
        <taxon>Ostariophysi</taxon>
        <taxon>Cypriniformes</taxon>
        <taxon>Cyprinidae</taxon>
        <taxon>Labeoninae</taxon>
        <taxon>Labeonini</taxon>
        <taxon>Cirrhinus</taxon>
    </lineage>
</organism>
<name>A0ABR3NJY2_9TELE</name>
<dbReference type="EMBL" id="JAYMGO010000003">
    <property type="protein sequence ID" value="KAL1277162.1"/>
    <property type="molecule type" value="Genomic_DNA"/>
</dbReference>
<accession>A0ABR3NJY2</accession>
<protein>
    <submittedName>
        <fullName evidence="1">Uncharacterized protein</fullName>
    </submittedName>
</protein>
<sequence>MTIKAAFPRSSWSAEDCGGPPCSPLSEIAEIVEEILGMANRSICGIAMAPGSALFKLKELQRCAGDAGAGSSDMPHCTTSQNVFLCPPEEASASQDTTLNFSRPNDKTYTGDFFGSSGQFCLAADRSFTYGHRTPASSRPPRCSSSHKLSATTNLGATSKLLFQYSFGRANNSSDWKWIVFKPEANAD</sequence>
<evidence type="ECO:0000313" key="1">
    <source>
        <dbReference type="EMBL" id="KAL1277162.1"/>
    </source>
</evidence>